<evidence type="ECO:0000256" key="1">
    <source>
        <dbReference type="SAM" id="Phobius"/>
    </source>
</evidence>
<accession>A0A1L9TSY7</accession>
<dbReference type="EMBL" id="KV878583">
    <property type="protein sequence ID" value="OJJ62549.1"/>
    <property type="molecule type" value="Genomic_DNA"/>
</dbReference>
<feature type="transmembrane region" description="Helical" evidence="1">
    <location>
        <begin position="31"/>
        <end position="51"/>
    </location>
</feature>
<dbReference type="VEuPathDB" id="FungiDB:ASPSYDRAFT_41224"/>
<keyword evidence="3" id="KW-1185">Reference proteome</keyword>
<gene>
    <name evidence="2" type="ORF">ASPSYDRAFT_41224</name>
</gene>
<dbReference type="Proteomes" id="UP000184356">
    <property type="component" value="Unassembled WGS sequence"/>
</dbReference>
<protein>
    <submittedName>
        <fullName evidence="2">Uncharacterized protein</fullName>
    </submittedName>
</protein>
<dbReference type="RefSeq" id="XP_040706355.1">
    <property type="nucleotide sequence ID" value="XM_040846229.1"/>
</dbReference>
<keyword evidence="1" id="KW-1133">Transmembrane helix</keyword>
<dbReference type="AlphaFoldDB" id="A0A1L9TSY7"/>
<dbReference type="GeneID" id="63762302"/>
<organism evidence="2 3">
    <name type="scientific">Aspergillus sydowii CBS 593.65</name>
    <dbReference type="NCBI Taxonomy" id="1036612"/>
    <lineage>
        <taxon>Eukaryota</taxon>
        <taxon>Fungi</taxon>
        <taxon>Dikarya</taxon>
        <taxon>Ascomycota</taxon>
        <taxon>Pezizomycotina</taxon>
        <taxon>Eurotiomycetes</taxon>
        <taxon>Eurotiomycetidae</taxon>
        <taxon>Eurotiales</taxon>
        <taxon>Aspergillaceae</taxon>
        <taxon>Aspergillus</taxon>
        <taxon>Aspergillus subgen. Nidulantes</taxon>
    </lineage>
</organism>
<keyword evidence="1" id="KW-0812">Transmembrane</keyword>
<keyword evidence="1" id="KW-0472">Membrane</keyword>
<proteinExistence type="predicted"/>
<reference evidence="3" key="1">
    <citation type="journal article" date="2017" name="Genome Biol.">
        <title>Comparative genomics reveals high biological diversity and specific adaptations in the industrially and medically important fungal genus Aspergillus.</title>
        <authorList>
            <person name="de Vries R.P."/>
            <person name="Riley R."/>
            <person name="Wiebenga A."/>
            <person name="Aguilar-Osorio G."/>
            <person name="Amillis S."/>
            <person name="Uchima C.A."/>
            <person name="Anderluh G."/>
            <person name="Asadollahi M."/>
            <person name="Askin M."/>
            <person name="Barry K."/>
            <person name="Battaglia E."/>
            <person name="Bayram O."/>
            <person name="Benocci T."/>
            <person name="Braus-Stromeyer S.A."/>
            <person name="Caldana C."/>
            <person name="Canovas D."/>
            <person name="Cerqueira G.C."/>
            <person name="Chen F."/>
            <person name="Chen W."/>
            <person name="Choi C."/>
            <person name="Clum A."/>
            <person name="Dos Santos R.A."/>
            <person name="Damasio A.R."/>
            <person name="Diallinas G."/>
            <person name="Emri T."/>
            <person name="Fekete E."/>
            <person name="Flipphi M."/>
            <person name="Freyberg S."/>
            <person name="Gallo A."/>
            <person name="Gournas C."/>
            <person name="Habgood R."/>
            <person name="Hainaut M."/>
            <person name="Harispe M.L."/>
            <person name="Henrissat B."/>
            <person name="Hilden K.S."/>
            <person name="Hope R."/>
            <person name="Hossain A."/>
            <person name="Karabika E."/>
            <person name="Karaffa L."/>
            <person name="Karanyi Z."/>
            <person name="Krasevec N."/>
            <person name="Kuo A."/>
            <person name="Kusch H."/>
            <person name="LaButti K."/>
            <person name="Lagendijk E.L."/>
            <person name="Lapidus A."/>
            <person name="Levasseur A."/>
            <person name="Lindquist E."/>
            <person name="Lipzen A."/>
            <person name="Logrieco A.F."/>
            <person name="MacCabe A."/>
            <person name="Maekelae M.R."/>
            <person name="Malavazi I."/>
            <person name="Melin P."/>
            <person name="Meyer V."/>
            <person name="Mielnichuk N."/>
            <person name="Miskei M."/>
            <person name="Molnar A.P."/>
            <person name="Mule G."/>
            <person name="Ngan C.Y."/>
            <person name="Orejas M."/>
            <person name="Orosz E."/>
            <person name="Ouedraogo J.P."/>
            <person name="Overkamp K.M."/>
            <person name="Park H.-S."/>
            <person name="Perrone G."/>
            <person name="Piumi F."/>
            <person name="Punt P.J."/>
            <person name="Ram A.F."/>
            <person name="Ramon A."/>
            <person name="Rauscher S."/>
            <person name="Record E."/>
            <person name="Riano-Pachon D.M."/>
            <person name="Robert V."/>
            <person name="Roehrig J."/>
            <person name="Ruller R."/>
            <person name="Salamov A."/>
            <person name="Salih N.S."/>
            <person name="Samson R.A."/>
            <person name="Sandor E."/>
            <person name="Sanguinetti M."/>
            <person name="Schuetze T."/>
            <person name="Sepcic K."/>
            <person name="Shelest E."/>
            <person name="Sherlock G."/>
            <person name="Sophianopoulou V."/>
            <person name="Squina F.M."/>
            <person name="Sun H."/>
            <person name="Susca A."/>
            <person name="Todd R.B."/>
            <person name="Tsang A."/>
            <person name="Unkles S.E."/>
            <person name="van de Wiele N."/>
            <person name="van Rossen-Uffink D."/>
            <person name="Oliveira J.V."/>
            <person name="Vesth T.C."/>
            <person name="Visser J."/>
            <person name="Yu J.-H."/>
            <person name="Zhou M."/>
            <person name="Andersen M.R."/>
            <person name="Archer D.B."/>
            <person name="Baker S.E."/>
            <person name="Benoit I."/>
            <person name="Brakhage A.A."/>
            <person name="Braus G.H."/>
            <person name="Fischer R."/>
            <person name="Frisvad J.C."/>
            <person name="Goldman G.H."/>
            <person name="Houbraken J."/>
            <person name="Oakley B."/>
            <person name="Pocsi I."/>
            <person name="Scazzocchio C."/>
            <person name="Seiboth B."/>
            <person name="vanKuyk P.A."/>
            <person name="Wortman J."/>
            <person name="Dyer P.S."/>
            <person name="Grigoriev I.V."/>
        </authorList>
    </citation>
    <scope>NUCLEOTIDE SEQUENCE [LARGE SCALE GENOMIC DNA]</scope>
    <source>
        <strain evidence="3">CBS 593.65</strain>
    </source>
</reference>
<name>A0A1L9TSY7_9EURO</name>
<evidence type="ECO:0000313" key="2">
    <source>
        <dbReference type="EMBL" id="OJJ62549.1"/>
    </source>
</evidence>
<evidence type="ECO:0000313" key="3">
    <source>
        <dbReference type="Proteomes" id="UP000184356"/>
    </source>
</evidence>
<sequence length="92" mass="10460">MIGPKSHALQNSISSQLDGAKEINSSKRFGIWNMALTTWLFTTGVLALYFLRRAYYKQVISKTAPPRFRRNSIFLNPDTLMGQSFLLCLETS</sequence>